<evidence type="ECO:0000313" key="2">
    <source>
        <dbReference type="Proteomes" id="UP001060085"/>
    </source>
</evidence>
<comment type="caution">
    <text evidence="1">The sequence shown here is derived from an EMBL/GenBank/DDBJ whole genome shotgun (WGS) entry which is preliminary data.</text>
</comment>
<proteinExistence type="predicted"/>
<accession>A0ACC0B8Z8</accession>
<name>A0ACC0B8Z8_CATRO</name>
<dbReference type="EMBL" id="CM044704">
    <property type="protein sequence ID" value="KAI5669125.1"/>
    <property type="molecule type" value="Genomic_DNA"/>
</dbReference>
<organism evidence="1 2">
    <name type="scientific">Catharanthus roseus</name>
    <name type="common">Madagascar periwinkle</name>
    <name type="synonym">Vinca rosea</name>
    <dbReference type="NCBI Taxonomy" id="4058"/>
    <lineage>
        <taxon>Eukaryota</taxon>
        <taxon>Viridiplantae</taxon>
        <taxon>Streptophyta</taxon>
        <taxon>Embryophyta</taxon>
        <taxon>Tracheophyta</taxon>
        <taxon>Spermatophyta</taxon>
        <taxon>Magnoliopsida</taxon>
        <taxon>eudicotyledons</taxon>
        <taxon>Gunneridae</taxon>
        <taxon>Pentapetalae</taxon>
        <taxon>asterids</taxon>
        <taxon>lamiids</taxon>
        <taxon>Gentianales</taxon>
        <taxon>Apocynaceae</taxon>
        <taxon>Rauvolfioideae</taxon>
        <taxon>Vinceae</taxon>
        <taxon>Catharanthinae</taxon>
        <taxon>Catharanthus</taxon>
    </lineage>
</organism>
<reference evidence="2" key="1">
    <citation type="journal article" date="2023" name="Nat. Plants">
        <title>Single-cell RNA sequencing provides a high-resolution roadmap for understanding the multicellular compartmentation of specialized metabolism.</title>
        <authorList>
            <person name="Sun S."/>
            <person name="Shen X."/>
            <person name="Li Y."/>
            <person name="Li Y."/>
            <person name="Wang S."/>
            <person name="Li R."/>
            <person name="Zhang H."/>
            <person name="Shen G."/>
            <person name="Guo B."/>
            <person name="Wei J."/>
            <person name="Xu J."/>
            <person name="St-Pierre B."/>
            <person name="Chen S."/>
            <person name="Sun C."/>
        </authorList>
    </citation>
    <scope>NUCLEOTIDE SEQUENCE [LARGE SCALE GENOMIC DNA]</scope>
</reference>
<evidence type="ECO:0000313" key="1">
    <source>
        <dbReference type="EMBL" id="KAI5669125.1"/>
    </source>
</evidence>
<dbReference type="Proteomes" id="UP001060085">
    <property type="component" value="Linkage Group LG04"/>
</dbReference>
<keyword evidence="2" id="KW-1185">Reference proteome</keyword>
<protein>
    <submittedName>
        <fullName evidence="1">Uncharacterized protein</fullName>
    </submittedName>
</protein>
<sequence length="111" mass="12791">MISNELFVLYTTITDDDAEIDHSDKKYVASNQSESDNDVEEEDLQTPVIPVTKNTMARWESSQWYNSTRYDYTSEAFLDMGSGSPIDEFVESGTLRLLIWNDSMTDIHEIH</sequence>
<gene>
    <name evidence="1" type="ORF">M9H77_18978</name>
</gene>